<dbReference type="GO" id="GO:0046872">
    <property type="term" value="F:metal ion binding"/>
    <property type="evidence" value="ECO:0007669"/>
    <property type="project" value="InterPro"/>
</dbReference>
<reference evidence="4" key="2">
    <citation type="submission" date="2009-02" db="EMBL/GenBank/DDBJ databases">
        <title>Full length sequence-verified cDNA sequences from Sitka spruce (Picea sitchensis).</title>
        <authorList>
            <person name="Reid K.E."/>
            <person name="Liao N."/>
            <person name="Ralph S."/>
            <person name="Kolosova N."/>
            <person name="Oddy C."/>
            <person name="Moore R."/>
            <person name="Mayo M."/>
            <person name="Wagner S."/>
            <person name="King J."/>
            <person name="Yanchuk A."/>
            <person name="Holt R."/>
            <person name="Jones S."/>
            <person name="Marra M."/>
            <person name="Ritland C.E."/>
            <person name="Ritland K."/>
            <person name="Bohlmann J."/>
        </authorList>
    </citation>
    <scope>NUCLEOTIDE SEQUENCE</scope>
    <source>
        <tissue evidence="4">Bark</tissue>
    </source>
</reference>
<evidence type="ECO:0000313" key="4">
    <source>
        <dbReference type="EMBL" id="ACN40704.1"/>
    </source>
</evidence>
<dbReference type="SUPFAM" id="SSF55008">
    <property type="entry name" value="HMA, heavy metal-associated domain"/>
    <property type="match status" value="1"/>
</dbReference>
<dbReference type="Gene3D" id="3.30.70.100">
    <property type="match status" value="1"/>
</dbReference>
<reference evidence="3" key="1">
    <citation type="journal article" date="2008" name="BMC Genomics">
        <title>A conifer genomics resource of 200,000 spruce (Picea spp.) ESTs and 6,464 high-quality, sequence-finished full-length cDNAs for Sitka spruce (Picea sitchensis).</title>
        <authorList>
            <person name="Ralph S.G."/>
            <person name="Chun H.J."/>
            <person name="Kolosova N."/>
            <person name="Cooper D."/>
            <person name="Oddy C."/>
            <person name="Ritland C.E."/>
            <person name="Kirkpatrick R."/>
            <person name="Moore R."/>
            <person name="Barber S."/>
            <person name="Holt R.A."/>
            <person name="Jones S.J."/>
            <person name="Marra M.A."/>
            <person name="Douglas C.J."/>
            <person name="Ritland K."/>
            <person name="Bohlmann J."/>
        </authorList>
    </citation>
    <scope>NUCLEOTIDE SEQUENCE</scope>
    <source>
        <tissue evidence="3">Bark</tissue>
    </source>
</reference>
<proteinExistence type="evidence at transcript level"/>
<dbReference type="InterPro" id="IPR042885">
    <property type="entry name" value="HIPP47/16"/>
</dbReference>
<dbReference type="AlphaFoldDB" id="A9NMX0"/>
<feature type="domain" description="HMA" evidence="2">
    <location>
        <begin position="2"/>
        <end position="68"/>
    </location>
</feature>
<accession>A9NMX0</accession>
<dbReference type="EMBL" id="BT071236">
    <property type="protein sequence ID" value="ACN40704.1"/>
    <property type="molecule type" value="mRNA"/>
</dbReference>
<dbReference type="PANTHER" id="PTHR46932">
    <property type="entry name" value="HEAVY METAL-ASSOCIATED ISOPRENYLATED PLANT PROTEIN 47"/>
    <property type="match status" value="1"/>
</dbReference>
<sequence>MSQKIVLKVQLNCEKCVRRAMETLSGIEGVVSIAVDEKNKQITVIGDADPVSLTASLRKFGFAELVSVGPSKEPEKKPVPEKKPEAGNKQAEKKPEADKKQAEKKPVEQKAPEKKAADKQEAPQQNFTYIILPTSCDHSSYTYYWSDENPNSCCIV</sequence>
<dbReference type="CDD" id="cd00371">
    <property type="entry name" value="HMA"/>
    <property type="match status" value="1"/>
</dbReference>
<dbReference type="PANTHER" id="PTHR46932:SF12">
    <property type="entry name" value="HEAVY METAL-ASSOCIATED ISOPRENYLATED PLANT PROTEIN 47"/>
    <property type="match status" value="1"/>
</dbReference>
<dbReference type="InterPro" id="IPR006121">
    <property type="entry name" value="HMA_dom"/>
</dbReference>
<dbReference type="InterPro" id="IPR036163">
    <property type="entry name" value="HMA_dom_sf"/>
</dbReference>
<evidence type="ECO:0000256" key="1">
    <source>
        <dbReference type="SAM" id="MobiDB-lite"/>
    </source>
</evidence>
<dbReference type="Pfam" id="PF00403">
    <property type="entry name" value="HMA"/>
    <property type="match status" value="1"/>
</dbReference>
<evidence type="ECO:0000313" key="3">
    <source>
        <dbReference type="EMBL" id="ABK21981.1"/>
    </source>
</evidence>
<dbReference type="PROSITE" id="PS50846">
    <property type="entry name" value="HMA_2"/>
    <property type="match status" value="1"/>
</dbReference>
<evidence type="ECO:0000259" key="2">
    <source>
        <dbReference type="PROSITE" id="PS50846"/>
    </source>
</evidence>
<feature type="region of interest" description="Disordered" evidence="1">
    <location>
        <begin position="69"/>
        <end position="124"/>
    </location>
</feature>
<organism evidence="3">
    <name type="scientific">Picea sitchensis</name>
    <name type="common">Sitka spruce</name>
    <name type="synonym">Pinus sitchensis</name>
    <dbReference type="NCBI Taxonomy" id="3332"/>
    <lineage>
        <taxon>Eukaryota</taxon>
        <taxon>Viridiplantae</taxon>
        <taxon>Streptophyta</taxon>
        <taxon>Embryophyta</taxon>
        <taxon>Tracheophyta</taxon>
        <taxon>Spermatophyta</taxon>
        <taxon>Pinopsida</taxon>
        <taxon>Pinidae</taxon>
        <taxon>Conifers I</taxon>
        <taxon>Pinales</taxon>
        <taxon>Pinaceae</taxon>
        <taxon>Picea</taxon>
    </lineage>
</organism>
<feature type="compositionally biased region" description="Basic and acidic residues" evidence="1">
    <location>
        <begin position="72"/>
        <end position="121"/>
    </location>
</feature>
<dbReference type="EMBL" id="EF082626">
    <property type="protein sequence ID" value="ABK21981.1"/>
    <property type="molecule type" value="mRNA"/>
</dbReference>
<protein>
    <recommendedName>
        <fullName evidence="2">HMA domain-containing protein</fullName>
    </recommendedName>
</protein>
<name>A9NMX0_PICSI</name>